<organism evidence="3 4">
    <name type="scientific">Pedobacter westerhofensis</name>
    <dbReference type="NCBI Taxonomy" id="425512"/>
    <lineage>
        <taxon>Bacteria</taxon>
        <taxon>Pseudomonadati</taxon>
        <taxon>Bacteroidota</taxon>
        <taxon>Sphingobacteriia</taxon>
        <taxon>Sphingobacteriales</taxon>
        <taxon>Sphingobacteriaceae</taxon>
        <taxon>Pedobacter</taxon>
    </lineage>
</organism>
<dbReference type="GO" id="GO:0051287">
    <property type="term" value="F:NAD binding"/>
    <property type="evidence" value="ECO:0007669"/>
    <property type="project" value="InterPro"/>
</dbReference>
<dbReference type="RefSeq" id="WP_142529582.1">
    <property type="nucleotide sequence ID" value="NZ_CBCSJO010000009.1"/>
</dbReference>
<evidence type="ECO:0000259" key="2">
    <source>
        <dbReference type="Pfam" id="PF00389"/>
    </source>
</evidence>
<reference evidence="3 4" key="1">
    <citation type="submission" date="2017-05" db="EMBL/GenBank/DDBJ databases">
        <authorList>
            <person name="Varghese N."/>
            <person name="Submissions S."/>
        </authorList>
    </citation>
    <scope>NUCLEOTIDE SEQUENCE [LARGE SCALE GENOMIC DNA]</scope>
    <source>
        <strain evidence="3 4">DSM 19036</strain>
    </source>
</reference>
<feature type="domain" description="D-isomer specific 2-hydroxyacid dehydrogenase catalytic" evidence="2">
    <location>
        <begin position="12"/>
        <end position="105"/>
    </location>
</feature>
<sequence>MRVVAYSIKSFEKEPLAIANHKKHEITLISNSLSSGTASYAEGKEAVIVFTDDEVSAEVINKLADLGVKYIATRSSVTLHIDQDAAASRNIKIANVPASALMAITDEELPHALARETILNLDKWQENRCLGSSCICSRSCDQVKPKFPGHE</sequence>
<keyword evidence="1" id="KW-0520">NAD</keyword>
<dbReference type="Proteomes" id="UP000320300">
    <property type="component" value="Unassembled WGS sequence"/>
</dbReference>
<dbReference type="InterPro" id="IPR006139">
    <property type="entry name" value="D-isomer_2_OHA_DH_cat_dom"/>
</dbReference>
<dbReference type="SUPFAM" id="SSF52283">
    <property type="entry name" value="Formate/glycerate dehydrogenase catalytic domain-like"/>
    <property type="match status" value="1"/>
</dbReference>
<evidence type="ECO:0000313" key="3">
    <source>
        <dbReference type="EMBL" id="SMO87735.1"/>
    </source>
</evidence>
<protein>
    <submittedName>
        <fullName evidence="3">D-isomer specific 2-hydroxyacid dehydrogenase, catalytic domain</fullName>
    </submittedName>
</protein>
<gene>
    <name evidence="3" type="ORF">SAMN06265348_109168</name>
</gene>
<dbReference type="EMBL" id="FXTN01000009">
    <property type="protein sequence ID" value="SMO87735.1"/>
    <property type="molecule type" value="Genomic_DNA"/>
</dbReference>
<dbReference type="InterPro" id="IPR058205">
    <property type="entry name" value="D-LDH-like"/>
</dbReference>
<dbReference type="AlphaFoldDB" id="A0A521EV02"/>
<dbReference type="PANTHER" id="PTHR43026:SF1">
    <property type="entry name" value="2-HYDROXYACID DEHYDROGENASE HOMOLOG 1-RELATED"/>
    <property type="match status" value="1"/>
</dbReference>
<dbReference type="GO" id="GO:0008720">
    <property type="term" value="F:D-lactate dehydrogenase (NAD+) activity"/>
    <property type="evidence" value="ECO:0007669"/>
    <property type="project" value="TreeGrafter"/>
</dbReference>
<keyword evidence="4" id="KW-1185">Reference proteome</keyword>
<name>A0A521EV02_9SPHI</name>
<dbReference type="OrthoDB" id="1522997at2"/>
<dbReference type="Gene3D" id="3.40.50.720">
    <property type="entry name" value="NAD(P)-binding Rossmann-like Domain"/>
    <property type="match status" value="1"/>
</dbReference>
<dbReference type="Pfam" id="PF00389">
    <property type="entry name" value="2-Hacid_dh"/>
    <property type="match status" value="1"/>
</dbReference>
<evidence type="ECO:0000256" key="1">
    <source>
        <dbReference type="ARBA" id="ARBA00023027"/>
    </source>
</evidence>
<proteinExistence type="predicted"/>
<dbReference type="PANTHER" id="PTHR43026">
    <property type="entry name" value="2-HYDROXYACID DEHYDROGENASE HOMOLOG 1-RELATED"/>
    <property type="match status" value="1"/>
</dbReference>
<evidence type="ECO:0000313" key="4">
    <source>
        <dbReference type="Proteomes" id="UP000320300"/>
    </source>
</evidence>
<accession>A0A521EV02</accession>